<dbReference type="SUPFAM" id="SSF53448">
    <property type="entry name" value="Nucleotide-diphospho-sugar transferases"/>
    <property type="match status" value="1"/>
</dbReference>
<evidence type="ECO:0000259" key="7">
    <source>
        <dbReference type="Pfam" id="PF00483"/>
    </source>
</evidence>
<dbReference type="NCBIfam" id="TIGR01099">
    <property type="entry name" value="galU"/>
    <property type="match status" value="1"/>
</dbReference>
<name>A0A953IB97_SYMTR</name>
<dbReference type="EMBL" id="PIUK01000264">
    <property type="protein sequence ID" value="MBY6277858.1"/>
    <property type="molecule type" value="Genomic_DNA"/>
</dbReference>
<dbReference type="Pfam" id="PF00483">
    <property type="entry name" value="NTP_transferase"/>
    <property type="match status" value="1"/>
</dbReference>
<proteinExistence type="inferred from homology"/>
<protein>
    <recommendedName>
        <fullName evidence="2 6">UTP--glucose-1-phosphate uridylyltransferase</fullName>
        <ecNumber evidence="2 6">2.7.7.9</ecNumber>
    </recommendedName>
    <alternativeName>
        <fullName evidence="6">UDP-glucose pyrophosphorylase</fullName>
    </alternativeName>
</protein>
<comment type="catalytic activity">
    <reaction evidence="5 6">
        <text>alpha-D-glucose 1-phosphate + UTP + H(+) = UDP-alpha-D-glucose + diphosphate</text>
        <dbReference type="Rhea" id="RHEA:19889"/>
        <dbReference type="ChEBI" id="CHEBI:15378"/>
        <dbReference type="ChEBI" id="CHEBI:33019"/>
        <dbReference type="ChEBI" id="CHEBI:46398"/>
        <dbReference type="ChEBI" id="CHEBI:58601"/>
        <dbReference type="ChEBI" id="CHEBI:58885"/>
        <dbReference type="EC" id="2.7.7.9"/>
    </reaction>
</comment>
<evidence type="ECO:0000256" key="5">
    <source>
        <dbReference type="ARBA" id="ARBA00048128"/>
    </source>
</evidence>
<dbReference type="AlphaFoldDB" id="A0A953IB97"/>
<evidence type="ECO:0000256" key="6">
    <source>
        <dbReference type="RuleBase" id="RU361259"/>
    </source>
</evidence>
<dbReference type="InterPro" id="IPR005835">
    <property type="entry name" value="NTP_transferase_dom"/>
</dbReference>
<dbReference type="InterPro" id="IPR005771">
    <property type="entry name" value="GalU_uridylyltTrfase_bac/arc"/>
</dbReference>
<evidence type="ECO:0000256" key="2">
    <source>
        <dbReference type="ARBA" id="ARBA00012415"/>
    </source>
</evidence>
<reference evidence="8" key="1">
    <citation type="submission" date="2017-11" db="EMBL/GenBank/DDBJ databases">
        <title>Three new genomes from thermophilic consortium.</title>
        <authorList>
            <person name="Quaggio R."/>
            <person name="Amgarten D."/>
            <person name="Setubal J.C."/>
        </authorList>
    </citation>
    <scope>NUCLEOTIDE SEQUENCE</scope>
    <source>
        <strain evidence="8">ZCTH01-B2</strain>
    </source>
</reference>
<dbReference type="CDD" id="cd02541">
    <property type="entry name" value="UGPase_prokaryotic"/>
    <property type="match status" value="1"/>
</dbReference>
<comment type="caution">
    <text evidence="8">The sequence shown here is derived from an EMBL/GenBank/DDBJ whole genome shotgun (WGS) entry which is preliminary data.</text>
</comment>
<dbReference type="PANTHER" id="PTHR43197">
    <property type="entry name" value="UTP--GLUCOSE-1-PHOSPHATE URIDYLYLTRANSFERASE"/>
    <property type="match status" value="1"/>
</dbReference>
<dbReference type="Proteomes" id="UP000732377">
    <property type="component" value="Unassembled WGS sequence"/>
</dbReference>
<accession>A0A953IB97</accession>
<feature type="domain" description="Nucleotidyl transferase" evidence="7">
    <location>
        <begin position="5"/>
        <end position="267"/>
    </location>
</feature>
<keyword evidence="3 6" id="KW-0808">Transferase</keyword>
<organism evidence="8 9">
    <name type="scientific">Symbiobacterium thermophilum</name>
    <dbReference type="NCBI Taxonomy" id="2734"/>
    <lineage>
        <taxon>Bacteria</taxon>
        <taxon>Bacillati</taxon>
        <taxon>Bacillota</taxon>
        <taxon>Clostridia</taxon>
        <taxon>Eubacteriales</taxon>
        <taxon>Symbiobacteriaceae</taxon>
        <taxon>Symbiobacterium</taxon>
    </lineage>
</organism>
<dbReference type="GO" id="GO:0003983">
    <property type="term" value="F:UTP:glucose-1-phosphate uridylyltransferase activity"/>
    <property type="evidence" value="ECO:0007669"/>
    <property type="project" value="UniProtKB-EC"/>
</dbReference>
<evidence type="ECO:0000313" key="8">
    <source>
        <dbReference type="EMBL" id="MBY6277858.1"/>
    </source>
</evidence>
<evidence type="ECO:0000256" key="1">
    <source>
        <dbReference type="ARBA" id="ARBA00006890"/>
    </source>
</evidence>
<evidence type="ECO:0000313" key="9">
    <source>
        <dbReference type="Proteomes" id="UP000732377"/>
    </source>
</evidence>
<gene>
    <name evidence="8" type="primary">galU</name>
    <name evidence="8" type="ORF">CWE10_17015</name>
</gene>
<dbReference type="GO" id="GO:0006011">
    <property type="term" value="P:UDP-alpha-D-glucose metabolic process"/>
    <property type="evidence" value="ECO:0007669"/>
    <property type="project" value="InterPro"/>
</dbReference>
<dbReference type="Gene3D" id="3.90.550.10">
    <property type="entry name" value="Spore Coat Polysaccharide Biosynthesis Protein SpsA, Chain A"/>
    <property type="match status" value="1"/>
</dbReference>
<comment type="similarity">
    <text evidence="1 6">Belongs to the UDPGP type 2 family.</text>
</comment>
<dbReference type="PANTHER" id="PTHR43197:SF1">
    <property type="entry name" value="UTP--GLUCOSE-1-PHOSPHATE URIDYLYLTRANSFERASE"/>
    <property type="match status" value="1"/>
</dbReference>
<evidence type="ECO:0000256" key="3">
    <source>
        <dbReference type="ARBA" id="ARBA00022679"/>
    </source>
</evidence>
<dbReference type="InterPro" id="IPR029044">
    <property type="entry name" value="Nucleotide-diphossugar_trans"/>
</dbReference>
<keyword evidence="4 6" id="KW-0548">Nucleotidyltransferase</keyword>
<evidence type="ECO:0000256" key="4">
    <source>
        <dbReference type="ARBA" id="ARBA00022695"/>
    </source>
</evidence>
<sequence length="294" mass="32711">MPVRKAVIPAAGFGTRFLPATKAQPKEMLPIVDTPIIQYVVEEAIASGIEDILIITGRGKRTIEDHFDRSIELETFLERNHRDSLLSTVRDVGNLANVFFVRQKEQLGLGHAVLQARHHIGNEPFAVLLGDEIFFGARPALSQLMDVYDQVGGSVVGVMEVSADEVQRYGVIKPEKVNEGLYLATDLVEKPATHEAPSRMAICGRYVLDPAIFDILETLPPGKNGEIQLTDAIRILGKWQPIYACEIDARRYDVGDKLGYLQATVEIALEREDLGEAFRDYLTNLLLTRSEVSR</sequence>
<dbReference type="RefSeq" id="WP_273381249.1">
    <property type="nucleotide sequence ID" value="NZ_PIUK01000264.1"/>
</dbReference>
<dbReference type="EC" id="2.7.7.9" evidence="2 6"/>